<dbReference type="AlphaFoldDB" id="A0A0J0XYP7"/>
<keyword evidence="8" id="KW-0594">Phospholipid biosynthesis</keyword>
<evidence type="ECO:0000313" key="12">
    <source>
        <dbReference type="EMBL" id="KLT46182.1"/>
    </source>
</evidence>
<comment type="similarity">
    <text evidence="10">Belongs to the CDP-alcohol phosphatidyltransferase class-I family.</text>
</comment>
<evidence type="ECO:0008006" key="14">
    <source>
        <dbReference type="Google" id="ProtNLM"/>
    </source>
</evidence>
<evidence type="ECO:0000256" key="5">
    <source>
        <dbReference type="ARBA" id="ARBA00022989"/>
    </source>
</evidence>
<evidence type="ECO:0000256" key="10">
    <source>
        <dbReference type="RuleBase" id="RU003750"/>
    </source>
</evidence>
<evidence type="ECO:0000256" key="7">
    <source>
        <dbReference type="ARBA" id="ARBA00023136"/>
    </source>
</evidence>
<dbReference type="InterPro" id="IPR043130">
    <property type="entry name" value="CDP-OH_PTrfase_TM_dom"/>
</dbReference>
<keyword evidence="3 10" id="KW-0808">Transferase</keyword>
<dbReference type="EMBL" id="KQ087178">
    <property type="protein sequence ID" value="KLT46182.1"/>
    <property type="molecule type" value="Genomic_DNA"/>
</dbReference>
<keyword evidence="6" id="KW-0443">Lipid metabolism</keyword>
<keyword evidence="2" id="KW-0444">Lipid biosynthesis</keyword>
<dbReference type="Gene3D" id="1.20.120.1760">
    <property type="match status" value="1"/>
</dbReference>
<evidence type="ECO:0000256" key="8">
    <source>
        <dbReference type="ARBA" id="ARBA00023209"/>
    </source>
</evidence>
<dbReference type="Proteomes" id="UP000053611">
    <property type="component" value="Unassembled WGS sequence"/>
</dbReference>
<dbReference type="Pfam" id="PF01066">
    <property type="entry name" value="CDP-OH_P_transf"/>
    <property type="match status" value="1"/>
</dbReference>
<dbReference type="GO" id="GO:0043337">
    <property type="term" value="F:cardiolipin synthase (CMP-forming)"/>
    <property type="evidence" value="ECO:0007669"/>
    <property type="project" value="TreeGrafter"/>
</dbReference>
<dbReference type="InterPro" id="IPR000462">
    <property type="entry name" value="CDP-OH_P_trans"/>
</dbReference>
<sequence>MSTVPRLSTAVWGRQRPQGTPRLALTRFLSSSAARRVPILPSEKPGKKNEQVELHESPYTLPNALTIARIAACPFLAWSIVKGDFEVATAILVTSGLTDWLDGYLARKWNQKTVLGSIIDPMADKTLVTTLVVCLTYKGLLPLPLAIIIFGRDFLLSMWAFYLRYQSLPPPRTLKRYFDPTMPSAEVKPTQISKINTALQLSLMGLTTVAPVLAGAGHPIDVYLEGLQWIVAGTTIWSGLSYVGASGYKFLKQPGKK</sequence>
<evidence type="ECO:0000256" key="9">
    <source>
        <dbReference type="ARBA" id="ARBA00023264"/>
    </source>
</evidence>
<dbReference type="STRING" id="879819.A0A0J0XYP7"/>
<keyword evidence="4 11" id="KW-0812">Transmembrane</keyword>
<evidence type="ECO:0000256" key="3">
    <source>
        <dbReference type="ARBA" id="ARBA00022679"/>
    </source>
</evidence>
<evidence type="ECO:0000256" key="2">
    <source>
        <dbReference type="ARBA" id="ARBA00022516"/>
    </source>
</evidence>
<evidence type="ECO:0000313" key="13">
    <source>
        <dbReference type="Proteomes" id="UP000053611"/>
    </source>
</evidence>
<gene>
    <name evidence="12" type="ORF">CC85DRAFT_281841</name>
</gene>
<reference evidence="12 13" key="1">
    <citation type="submission" date="2015-03" db="EMBL/GenBank/DDBJ databases">
        <title>Genomics and transcriptomics of the oil-accumulating basidiomycete yeast T. oleaginosus allow insights into substrate utilization and the diverse evolutionary trajectories of mating systems in fungi.</title>
        <authorList>
            <consortium name="DOE Joint Genome Institute"/>
            <person name="Kourist R."/>
            <person name="Kracht O."/>
            <person name="Bracharz F."/>
            <person name="Lipzen A."/>
            <person name="Nolan M."/>
            <person name="Ohm R."/>
            <person name="Grigoriev I."/>
            <person name="Sun S."/>
            <person name="Heitman J."/>
            <person name="Bruck T."/>
            <person name="Nowrousian M."/>
        </authorList>
    </citation>
    <scope>NUCLEOTIDE SEQUENCE [LARGE SCALE GENOMIC DNA]</scope>
    <source>
        <strain evidence="12 13">IBC0246</strain>
    </source>
</reference>
<dbReference type="OrthoDB" id="10020554at2759"/>
<evidence type="ECO:0000256" key="1">
    <source>
        <dbReference type="ARBA" id="ARBA00004141"/>
    </source>
</evidence>
<keyword evidence="7 11" id="KW-0472">Membrane</keyword>
<evidence type="ECO:0000256" key="6">
    <source>
        <dbReference type="ARBA" id="ARBA00023098"/>
    </source>
</evidence>
<comment type="subcellular location">
    <subcellularLocation>
        <location evidence="1">Membrane</location>
        <topology evidence="1">Multi-pass membrane protein</topology>
    </subcellularLocation>
</comment>
<dbReference type="GO" id="GO:0032049">
    <property type="term" value="P:cardiolipin biosynthetic process"/>
    <property type="evidence" value="ECO:0007669"/>
    <property type="project" value="TreeGrafter"/>
</dbReference>
<dbReference type="GO" id="GO:0016020">
    <property type="term" value="C:membrane"/>
    <property type="evidence" value="ECO:0007669"/>
    <property type="project" value="UniProtKB-SubCell"/>
</dbReference>
<dbReference type="PROSITE" id="PS00379">
    <property type="entry name" value="CDP_ALCOHOL_P_TRANSF"/>
    <property type="match status" value="1"/>
</dbReference>
<dbReference type="PANTHER" id="PTHR14269:SF60">
    <property type="entry name" value="CARDIOLIPIN SYNTHASE (CMP-FORMING)"/>
    <property type="match status" value="1"/>
</dbReference>
<name>A0A0J0XYP7_9TREE</name>
<dbReference type="RefSeq" id="XP_018282673.1">
    <property type="nucleotide sequence ID" value="XM_018421752.1"/>
</dbReference>
<dbReference type="InterPro" id="IPR050324">
    <property type="entry name" value="CDP-alcohol_PTase-I"/>
</dbReference>
<keyword evidence="9" id="KW-1208">Phospholipid metabolism</keyword>
<dbReference type="InterPro" id="IPR048254">
    <property type="entry name" value="CDP_ALCOHOL_P_TRANSF_CS"/>
</dbReference>
<evidence type="ECO:0000256" key="4">
    <source>
        <dbReference type="ARBA" id="ARBA00022692"/>
    </source>
</evidence>
<dbReference type="PANTHER" id="PTHR14269">
    <property type="entry name" value="CDP-DIACYLGLYCEROL--GLYCEROL-3-PHOSPHATE 3-PHOSPHATIDYLTRANSFERASE-RELATED"/>
    <property type="match status" value="1"/>
</dbReference>
<feature type="transmembrane region" description="Helical" evidence="11">
    <location>
        <begin position="229"/>
        <end position="251"/>
    </location>
</feature>
<dbReference type="GeneID" id="28982355"/>
<protein>
    <recommendedName>
        <fullName evidence="14">Cardiolipin synthase</fullName>
    </recommendedName>
</protein>
<accession>A0A0J0XYP7</accession>
<dbReference type="GO" id="GO:0005739">
    <property type="term" value="C:mitochondrion"/>
    <property type="evidence" value="ECO:0007669"/>
    <property type="project" value="TreeGrafter"/>
</dbReference>
<keyword evidence="13" id="KW-1185">Reference proteome</keyword>
<evidence type="ECO:0000256" key="11">
    <source>
        <dbReference type="SAM" id="Phobius"/>
    </source>
</evidence>
<proteinExistence type="inferred from homology"/>
<keyword evidence="5 11" id="KW-1133">Transmembrane helix</keyword>
<organism evidence="12 13">
    <name type="scientific">Cutaneotrichosporon oleaginosum</name>
    <dbReference type="NCBI Taxonomy" id="879819"/>
    <lineage>
        <taxon>Eukaryota</taxon>
        <taxon>Fungi</taxon>
        <taxon>Dikarya</taxon>
        <taxon>Basidiomycota</taxon>
        <taxon>Agaricomycotina</taxon>
        <taxon>Tremellomycetes</taxon>
        <taxon>Trichosporonales</taxon>
        <taxon>Trichosporonaceae</taxon>
        <taxon>Cutaneotrichosporon</taxon>
    </lineage>
</organism>